<dbReference type="GeneID" id="93607230"/>
<organism evidence="1 2">
    <name type="scientific">Rhizopus delemar (strain RA 99-880 / ATCC MYA-4621 / FGSC 9543 / NRRL 43880)</name>
    <name type="common">Mucormycosis agent</name>
    <name type="synonym">Rhizopus arrhizus var. delemar</name>
    <dbReference type="NCBI Taxonomy" id="246409"/>
    <lineage>
        <taxon>Eukaryota</taxon>
        <taxon>Fungi</taxon>
        <taxon>Fungi incertae sedis</taxon>
        <taxon>Mucoromycota</taxon>
        <taxon>Mucoromycotina</taxon>
        <taxon>Mucoromycetes</taxon>
        <taxon>Mucorales</taxon>
        <taxon>Mucorineae</taxon>
        <taxon>Rhizopodaceae</taxon>
        <taxon>Rhizopus</taxon>
    </lineage>
</organism>
<dbReference type="Proteomes" id="UP000009138">
    <property type="component" value="Unassembled WGS sequence"/>
</dbReference>
<dbReference type="RefSeq" id="XP_067510950.1">
    <property type="nucleotide sequence ID" value="XM_067654849.1"/>
</dbReference>
<protein>
    <submittedName>
        <fullName evidence="1">Uncharacterized protein</fullName>
    </submittedName>
</protein>
<reference evidence="1 2" key="1">
    <citation type="journal article" date="2009" name="PLoS Genet.">
        <title>Genomic analysis of the basal lineage fungus Rhizopus oryzae reveals a whole-genome duplication.</title>
        <authorList>
            <person name="Ma L.-J."/>
            <person name="Ibrahim A.S."/>
            <person name="Skory C."/>
            <person name="Grabherr M.G."/>
            <person name="Burger G."/>
            <person name="Butler M."/>
            <person name="Elias M."/>
            <person name="Idnurm A."/>
            <person name="Lang B.F."/>
            <person name="Sone T."/>
            <person name="Abe A."/>
            <person name="Calvo S.E."/>
            <person name="Corrochano L.M."/>
            <person name="Engels R."/>
            <person name="Fu J."/>
            <person name="Hansberg W."/>
            <person name="Kim J.-M."/>
            <person name="Kodira C.D."/>
            <person name="Koehrsen M.J."/>
            <person name="Liu B."/>
            <person name="Miranda-Saavedra D."/>
            <person name="O'Leary S."/>
            <person name="Ortiz-Castellanos L."/>
            <person name="Poulter R."/>
            <person name="Rodriguez-Romero J."/>
            <person name="Ruiz-Herrera J."/>
            <person name="Shen Y.-Q."/>
            <person name="Zeng Q."/>
            <person name="Galagan J."/>
            <person name="Birren B.W."/>
            <person name="Cuomo C.A."/>
            <person name="Wickes B.L."/>
        </authorList>
    </citation>
    <scope>NUCLEOTIDE SEQUENCE [LARGE SCALE GENOMIC DNA]</scope>
    <source>
        <strain evidence="2">RA 99-880 / ATCC MYA-4621 / FGSC 9543 / NRRL 43880</strain>
    </source>
</reference>
<dbReference type="VEuPathDB" id="FungiDB:RO3G_00258"/>
<evidence type="ECO:0000313" key="1">
    <source>
        <dbReference type="EMBL" id="EIE75554.1"/>
    </source>
</evidence>
<dbReference type="InParanoid" id="I1BH74"/>
<gene>
    <name evidence="1" type="ORF">RO3G_00258</name>
</gene>
<evidence type="ECO:0000313" key="2">
    <source>
        <dbReference type="Proteomes" id="UP000009138"/>
    </source>
</evidence>
<sequence>MRTMSYLYDWHSLTSSYQEVIINPDQELIRIFWGGSGFYLKWRNQCPDIPI</sequence>
<dbReference type="AlphaFoldDB" id="I1BH74"/>
<name>I1BH74_RHIO9</name>
<keyword evidence="2" id="KW-1185">Reference proteome</keyword>
<dbReference type="EMBL" id="CH476732">
    <property type="protein sequence ID" value="EIE75554.1"/>
    <property type="molecule type" value="Genomic_DNA"/>
</dbReference>
<accession>I1BH74</accession>
<proteinExistence type="predicted"/>